<keyword evidence="2" id="KW-1185">Reference proteome</keyword>
<reference evidence="1 2" key="1">
    <citation type="journal article" date="2011" name="Front. Microbiol.">
        <title>Genomic signatures of strain selection and enhancement in Bacillus atrophaeus var. globigii, a historical biowarfare simulant.</title>
        <authorList>
            <person name="Gibbons H.S."/>
            <person name="Broomall S.M."/>
            <person name="McNew L.A."/>
            <person name="Daligault H."/>
            <person name="Chapman C."/>
            <person name="Bruce D."/>
            <person name="Karavis M."/>
            <person name="Krepps M."/>
            <person name="McGregor P.A."/>
            <person name="Hong C."/>
            <person name="Park K.H."/>
            <person name="Akmal A."/>
            <person name="Feldman A."/>
            <person name="Lin J.S."/>
            <person name="Chang W.E."/>
            <person name="Higgs B.W."/>
            <person name="Demirev P."/>
            <person name="Lindquist J."/>
            <person name="Liem A."/>
            <person name="Fochler E."/>
            <person name="Read T.D."/>
            <person name="Tapia R."/>
            <person name="Johnson S."/>
            <person name="Bishop-Lilly K.A."/>
            <person name="Detter C."/>
            <person name="Han C."/>
            <person name="Sozhamannan S."/>
            <person name="Rosenzweig C.N."/>
            <person name="Skowronski E.W."/>
        </authorList>
    </citation>
    <scope>NUCLEOTIDE SEQUENCE [LARGE SCALE GENOMIC DNA]</scope>
    <source>
        <strain evidence="1 2">AIT1</strain>
    </source>
</reference>
<sequence length="392" mass="43534">MLAALFMAGFLFVTLGVVRLTLQSQEQLHVQHVADYVADAAGIIAARDLNFKAVTNRAMLANEVVIGQLMGLSSWFSMGSKTMENIALISAWVPYLGPVMQGVSKVVKGADQAIKKALPAAVKAQQLVLQLLQSAQFTFHAASWASSILTMQEIVEASHPEYELALLNHASLQSFKDVWMKMQTRRSGHAQHIEYIRMVAESRDGFSQKRTYRWLTLPFVKANKLGASEVGQQAGKVYWHAIDTTALQVGGFFTDKELPLGWGANYLQKKLPYKLKGLGYGGSYKVLPFSSYLAAKSALPIPGGHQVPSQYVLTDYTAPVYITVAVRKPANEETGAPKRWGVGRTELVYSRPAKWWPRADQAYEKPNLFNAFWRRQKAPVHPVELELLGLQI</sequence>
<dbReference type="Proteomes" id="UP000286976">
    <property type="component" value="Unassembled WGS sequence"/>
</dbReference>
<proteinExistence type="predicted"/>
<evidence type="ECO:0000313" key="2">
    <source>
        <dbReference type="Proteomes" id="UP000286976"/>
    </source>
</evidence>
<organism evidence="1 2">
    <name type="scientific">Aliidiomarina taiwanensis</name>
    <dbReference type="NCBI Taxonomy" id="946228"/>
    <lineage>
        <taxon>Bacteria</taxon>
        <taxon>Pseudomonadati</taxon>
        <taxon>Pseudomonadota</taxon>
        <taxon>Gammaproteobacteria</taxon>
        <taxon>Alteromonadales</taxon>
        <taxon>Idiomarinaceae</taxon>
        <taxon>Aliidiomarina</taxon>
    </lineage>
</organism>
<evidence type="ECO:0000313" key="1">
    <source>
        <dbReference type="EMBL" id="RUO43910.1"/>
    </source>
</evidence>
<accession>A0A432X9B9</accession>
<name>A0A432X9B9_9GAMM</name>
<dbReference type="EMBL" id="PIPQ01000001">
    <property type="protein sequence ID" value="RUO43910.1"/>
    <property type="molecule type" value="Genomic_DNA"/>
</dbReference>
<gene>
    <name evidence="1" type="ORF">CWE15_01625</name>
</gene>
<dbReference type="AlphaFoldDB" id="A0A432X9B9"/>
<protein>
    <submittedName>
        <fullName evidence="1">Uncharacterized protein</fullName>
    </submittedName>
</protein>
<comment type="caution">
    <text evidence="1">The sequence shown here is derived from an EMBL/GenBank/DDBJ whole genome shotgun (WGS) entry which is preliminary data.</text>
</comment>